<comment type="similarity">
    <text evidence="2">Belongs to the MscS (TC 1.A.23) family.</text>
</comment>
<dbReference type="InterPro" id="IPR011066">
    <property type="entry name" value="MscS_channel_C_sf"/>
</dbReference>
<name>B1JXB9_BURO0</name>
<dbReference type="Gene3D" id="2.30.30.60">
    <property type="match status" value="1"/>
</dbReference>
<evidence type="ECO:0000256" key="1">
    <source>
        <dbReference type="ARBA" id="ARBA00004651"/>
    </source>
</evidence>
<keyword evidence="4 7" id="KW-0812">Transmembrane</keyword>
<dbReference type="PANTHER" id="PTHR30347">
    <property type="entry name" value="POTASSIUM CHANNEL RELATED"/>
    <property type="match status" value="1"/>
</dbReference>
<feature type="transmembrane region" description="Helical" evidence="7">
    <location>
        <begin position="94"/>
        <end position="117"/>
    </location>
</feature>
<dbReference type="Proteomes" id="UP000002169">
    <property type="component" value="Chromosome 1"/>
</dbReference>
<dbReference type="HOGENOM" id="CLU_037945_9_0_4"/>
<evidence type="ECO:0000313" key="11">
    <source>
        <dbReference type="Proteomes" id="UP000002169"/>
    </source>
</evidence>
<dbReference type="Gene3D" id="3.30.70.100">
    <property type="match status" value="1"/>
</dbReference>
<evidence type="ECO:0000256" key="5">
    <source>
        <dbReference type="ARBA" id="ARBA00022989"/>
    </source>
</evidence>
<keyword evidence="5 7" id="KW-1133">Transmembrane helix</keyword>
<proteinExistence type="inferred from homology"/>
<dbReference type="KEGG" id="bcm:Bcenmc03_2533"/>
<protein>
    <submittedName>
        <fullName evidence="10">MscS Mechanosensitive ion channel</fullName>
    </submittedName>
</protein>
<sequence length="505" mass="54327">MENLQSRLLSHRLESVIRDFHQPVMIWQAAILIGALCFAWVAARFVHGRIDARRRAAGRAPGAGAQSLKRALFPLFGSVFVGGAQLAFDPFMSTSLLSLALVPLFGIGLIYVLFFFARRVFARDGHTHAWLSIVEKIVSTVVWAAMVMTVLGIQRDVLGWLDSVQFRVATAHLTLLSVISGALWVCVTLMVAMWLGSVLEDRLSRASTLDANLKVVLSRVGRALLVFAAILIGLSLVGIDVTVLGVFGGAVGVGLGFGLQKIASNYVSGFIILLDRSLRLGDAISVGGLQGVVTQIRTRYTVVRGLDGNETLIPNEKLITDVVQNQSSYLTRGYAKVAVQVAYTSDVEQALALLADAAKDVPRVLAEPAPTPYLVGFGADGIDLELGFWIEDSAKGTSGVRSSVNRNIWRLFSEHGISIPFPQREVRVVGLPDGFPAAAGEAAGPDPALANGRARTGGVAATGGQSYRFRGRNRIAALSQSAHGPRGLRQGKKIFIFYKDLERLK</sequence>
<dbReference type="InterPro" id="IPR010920">
    <property type="entry name" value="LSM_dom_sf"/>
</dbReference>
<feature type="domain" description="Mechanosensitive ion channel MscS C-terminal" evidence="9">
    <location>
        <begin position="336"/>
        <end position="419"/>
    </location>
</feature>
<evidence type="ECO:0000256" key="4">
    <source>
        <dbReference type="ARBA" id="ARBA00022692"/>
    </source>
</evidence>
<dbReference type="InterPro" id="IPR052702">
    <property type="entry name" value="MscS-like_channel"/>
</dbReference>
<reference evidence="11" key="1">
    <citation type="submission" date="2008-02" db="EMBL/GenBank/DDBJ databases">
        <title>Complete sequence of chromosome 1 of Burkholderia cenocepacia MC0-3.</title>
        <authorList>
            <person name="Copeland A."/>
            <person name="Lucas S."/>
            <person name="Lapidus A."/>
            <person name="Barry K."/>
            <person name="Bruce D."/>
            <person name="Goodwin L."/>
            <person name="Glavina del Rio T."/>
            <person name="Dalin E."/>
            <person name="Tice H."/>
            <person name="Pitluck S."/>
            <person name="Chain P."/>
            <person name="Malfatti S."/>
            <person name="Shin M."/>
            <person name="Vergez L."/>
            <person name="Schmutz J."/>
            <person name="Larimer F."/>
            <person name="Land M."/>
            <person name="Hauser L."/>
            <person name="Kyrpides N."/>
            <person name="Mikhailova N."/>
            <person name="Tiedje J."/>
            <person name="Richardson P."/>
        </authorList>
    </citation>
    <scope>NUCLEOTIDE SEQUENCE [LARGE SCALE GENOMIC DNA]</scope>
    <source>
        <strain evidence="11">MC0-3</strain>
    </source>
</reference>
<dbReference type="InterPro" id="IPR011014">
    <property type="entry name" value="MscS_channel_TM-2"/>
</dbReference>
<dbReference type="InterPro" id="IPR006685">
    <property type="entry name" value="MscS_channel_2nd"/>
</dbReference>
<keyword evidence="6 7" id="KW-0472">Membrane</keyword>
<dbReference type="SUPFAM" id="SSF50182">
    <property type="entry name" value="Sm-like ribonucleoproteins"/>
    <property type="match status" value="1"/>
</dbReference>
<keyword evidence="3" id="KW-1003">Cell membrane</keyword>
<comment type="subcellular location">
    <subcellularLocation>
        <location evidence="1">Cell membrane</location>
        <topology evidence="1">Multi-pass membrane protein</topology>
    </subcellularLocation>
</comment>
<dbReference type="GO" id="GO:0005886">
    <property type="term" value="C:plasma membrane"/>
    <property type="evidence" value="ECO:0007669"/>
    <property type="project" value="UniProtKB-SubCell"/>
</dbReference>
<gene>
    <name evidence="10" type="ordered locus">Bcenmc03_2533</name>
</gene>
<dbReference type="RefSeq" id="WP_012329067.1">
    <property type="nucleotide sequence ID" value="NC_010508.1"/>
</dbReference>
<dbReference type="InterPro" id="IPR023408">
    <property type="entry name" value="MscS_beta-dom_sf"/>
</dbReference>
<dbReference type="AlphaFoldDB" id="B1JXB9"/>
<evidence type="ECO:0000256" key="2">
    <source>
        <dbReference type="ARBA" id="ARBA00008017"/>
    </source>
</evidence>
<accession>B1JXB9</accession>
<evidence type="ECO:0000313" key="10">
    <source>
        <dbReference type="EMBL" id="ACA91694.1"/>
    </source>
</evidence>
<evidence type="ECO:0000259" key="9">
    <source>
        <dbReference type="Pfam" id="PF21082"/>
    </source>
</evidence>
<organism evidence="10 11">
    <name type="scientific">Burkholderia orbicola (strain MC0-3)</name>
    <dbReference type="NCBI Taxonomy" id="406425"/>
    <lineage>
        <taxon>Bacteria</taxon>
        <taxon>Pseudomonadati</taxon>
        <taxon>Pseudomonadota</taxon>
        <taxon>Betaproteobacteria</taxon>
        <taxon>Burkholderiales</taxon>
        <taxon>Burkholderiaceae</taxon>
        <taxon>Burkholderia</taxon>
        <taxon>Burkholderia cepacia complex</taxon>
        <taxon>Burkholderia orbicola</taxon>
    </lineage>
</organism>
<evidence type="ECO:0000256" key="3">
    <source>
        <dbReference type="ARBA" id="ARBA00022475"/>
    </source>
</evidence>
<evidence type="ECO:0000259" key="8">
    <source>
        <dbReference type="Pfam" id="PF00924"/>
    </source>
</evidence>
<dbReference type="EMBL" id="CP000958">
    <property type="protein sequence ID" value="ACA91694.1"/>
    <property type="molecule type" value="Genomic_DNA"/>
</dbReference>
<dbReference type="PANTHER" id="PTHR30347:SF1">
    <property type="entry name" value="MECHANOSENSITIVE CHANNEL MSCK"/>
    <property type="match status" value="1"/>
</dbReference>
<feature type="transmembrane region" description="Helical" evidence="7">
    <location>
        <begin position="173"/>
        <end position="195"/>
    </location>
</feature>
<dbReference type="InterPro" id="IPR049278">
    <property type="entry name" value="MS_channel_C"/>
</dbReference>
<dbReference type="Gene3D" id="1.10.287.1260">
    <property type="match status" value="1"/>
</dbReference>
<feature type="domain" description="Mechanosensitive ion channel MscS" evidence="8">
    <location>
        <begin position="262"/>
        <end position="327"/>
    </location>
</feature>
<feature type="transmembrane region" description="Helical" evidence="7">
    <location>
        <begin position="129"/>
        <end position="153"/>
    </location>
</feature>
<feature type="transmembrane region" description="Helical" evidence="7">
    <location>
        <begin position="223"/>
        <end position="247"/>
    </location>
</feature>
<dbReference type="Pfam" id="PF00924">
    <property type="entry name" value="MS_channel_2nd"/>
    <property type="match status" value="1"/>
</dbReference>
<evidence type="ECO:0000256" key="7">
    <source>
        <dbReference type="SAM" id="Phobius"/>
    </source>
</evidence>
<evidence type="ECO:0000256" key="6">
    <source>
        <dbReference type="ARBA" id="ARBA00023136"/>
    </source>
</evidence>
<dbReference type="GO" id="GO:0008381">
    <property type="term" value="F:mechanosensitive monoatomic ion channel activity"/>
    <property type="evidence" value="ECO:0007669"/>
    <property type="project" value="UniProtKB-ARBA"/>
</dbReference>
<feature type="transmembrane region" description="Helical" evidence="7">
    <location>
        <begin position="67"/>
        <end position="88"/>
    </location>
</feature>
<dbReference type="Pfam" id="PF21082">
    <property type="entry name" value="MS_channel_3rd"/>
    <property type="match status" value="1"/>
</dbReference>
<dbReference type="SUPFAM" id="SSF82861">
    <property type="entry name" value="Mechanosensitive channel protein MscS (YggB), transmembrane region"/>
    <property type="match status" value="1"/>
</dbReference>
<feature type="transmembrane region" description="Helical" evidence="7">
    <location>
        <begin position="25"/>
        <end position="46"/>
    </location>
</feature>
<dbReference type="SUPFAM" id="SSF82689">
    <property type="entry name" value="Mechanosensitive channel protein MscS (YggB), C-terminal domain"/>
    <property type="match status" value="1"/>
</dbReference>